<name>A0AAE1H805_9NEOP</name>
<keyword evidence="2" id="KW-0808">Transferase</keyword>
<proteinExistence type="predicted"/>
<feature type="compositionally biased region" description="Polar residues" evidence="1">
    <location>
        <begin position="24"/>
        <end position="43"/>
    </location>
</feature>
<feature type="region of interest" description="Disordered" evidence="1">
    <location>
        <begin position="1"/>
        <end position="43"/>
    </location>
</feature>
<feature type="compositionally biased region" description="Polar residues" evidence="1">
    <location>
        <begin position="61"/>
        <end position="70"/>
    </location>
</feature>
<protein>
    <submittedName>
        <fullName evidence="2">Homoserine kinase</fullName>
    </submittedName>
</protein>
<keyword evidence="2" id="KW-0418">Kinase</keyword>
<organism evidence="2 3">
    <name type="scientific">Frankliniella fusca</name>
    <dbReference type="NCBI Taxonomy" id="407009"/>
    <lineage>
        <taxon>Eukaryota</taxon>
        <taxon>Metazoa</taxon>
        <taxon>Ecdysozoa</taxon>
        <taxon>Arthropoda</taxon>
        <taxon>Hexapoda</taxon>
        <taxon>Insecta</taxon>
        <taxon>Pterygota</taxon>
        <taxon>Neoptera</taxon>
        <taxon>Paraneoptera</taxon>
        <taxon>Thysanoptera</taxon>
        <taxon>Terebrantia</taxon>
        <taxon>Thripoidea</taxon>
        <taxon>Thripidae</taxon>
        <taxon>Frankliniella</taxon>
    </lineage>
</organism>
<dbReference type="GO" id="GO:0016301">
    <property type="term" value="F:kinase activity"/>
    <property type="evidence" value="ECO:0007669"/>
    <property type="project" value="UniProtKB-KW"/>
</dbReference>
<reference evidence="2" key="2">
    <citation type="journal article" date="2023" name="BMC Genomics">
        <title>Pest status, molecular evolution, and epigenetic factors derived from the genome assembly of Frankliniella fusca, a thysanopteran phytovirus vector.</title>
        <authorList>
            <person name="Catto M.A."/>
            <person name="Labadie P.E."/>
            <person name="Jacobson A.L."/>
            <person name="Kennedy G.G."/>
            <person name="Srinivasan R."/>
            <person name="Hunt B.G."/>
        </authorList>
    </citation>
    <scope>NUCLEOTIDE SEQUENCE</scope>
    <source>
        <strain evidence="2">PL_HMW_Pooled</strain>
    </source>
</reference>
<evidence type="ECO:0000313" key="3">
    <source>
        <dbReference type="Proteomes" id="UP001219518"/>
    </source>
</evidence>
<feature type="compositionally biased region" description="Basic residues" evidence="1">
    <location>
        <begin position="1"/>
        <end position="16"/>
    </location>
</feature>
<feature type="region of interest" description="Disordered" evidence="1">
    <location>
        <begin position="61"/>
        <end position="94"/>
    </location>
</feature>
<reference evidence="2" key="1">
    <citation type="submission" date="2021-07" db="EMBL/GenBank/DDBJ databases">
        <authorList>
            <person name="Catto M.A."/>
            <person name="Jacobson A."/>
            <person name="Kennedy G."/>
            <person name="Labadie P."/>
            <person name="Hunt B.G."/>
            <person name="Srinivasan R."/>
        </authorList>
    </citation>
    <scope>NUCLEOTIDE SEQUENCE</scope>
    <source>
        <strain evidence="2">PL_HMW_Pooled</strain>
        <tissue evidence="2">Head</tissue>
    </source>
</reference>
<evidence type="ECO:0000313" key="2">
    <source>
        <dbReference type="EMBL" id="KAK3916532.1"/>
    </source>
</evidence>
<dbReference type="EMBL" id="JAHWGI010000539">
    <property type="protein sequence ID" value="KAK3916532.1"/>
    <property type="molecule type" value="Genomic_DNA"/>
</dbReference>
<gene>
    <name evidence="2" type="ORF">KUF71_025647</name>
</gene>
<dbReference type="Proteomes" id="UP001219518">
    <property type="component" value="Unassembled WGS sequence"/>
</dbReference>
<keyword evidence="3" id="KW-1185">Reference proteome</keyword>
<comment type="caution">
    <text evidence="2">The sequence shown here is derived from an EMBL/GenBank/DDBJ whole genome shotgun (WGS) entry which is preliminary data.</text>
</comment>
<dbReference type="AlphaFoldDB" id="A0AAE1H805"/>
<sequence length="138" mass="15234">MPKKTLKKRFRIPRRRLANDTKKSSTSSIEFSIPEPSTSNLNPGECQSSAINLRNMFTLTKLSKPTQNSSSRRKQLLTPKINEENSGYNEDIMGSPCLTSAGETCPVEEVENSFSSTAVEEDGHILTSISDAIPLELT</sequence>
<evidence type="ECO:0000256" key="1">
    <source>
        <dbReference type="SAM" id="MobiDB-lite"/>
    </source>
</evidence>
<accession>A0AAE1H805</accession>